<name>A0A1H4SQD9_9BRAD</name>
<sequence length="140" mass="15994">MEQKIEPLSEADAAHVEKQRSWVRDHYAPETRDQYETLEGKLTLLETIIKEKWIEPHETWKLQCLGITFGDALAQEMGLSWTAVEDQYGRDPALHEPGTTILVFPLTTISKRIERGETVSVRDLFAKACDTIASVRAKIR</sequence>
<evidence type="ECO:0000313" key="3">
    <source>
        <dbReference type="Proteomes" id="UP000198992"/>
    </source>
</evidence>
<dbReference type="Pfam" id="PF12713">
    <property type="entry name" value="DUF3806"/>
    <property type="match status" value="1"/>
</dbReference>
<dbReference type="EMBL" id="FNTH01000001">
    <property type="protein sequence ID" value="SEC46392.1"/>
    <property type="molecule type" value="Genomic_DNA"/>
</dbReference>
<proteinExistence type="predicted"/>
<protein>
    <recommendedName>
        <fullName evidence="1">DUF3806 domain-containing protein</fullName>
    </recommendedName>
</protein>
<evidence type="ECO:0000259" key="1">
    <source>
        <dbReference type="Pfam" id="PF12713"/>
    </source>
</evidence>
<feature type="domain" description="DUF3806" evidence="1">
    <location>
        <begin position="42"/>
        <end position="124"/>
    </location>
</feature>
<reference evidence="2 3" key="1">
    <citation type="submission" date="2016-10" db="EMBL/GenBank/DDBJ databases">
        <authorList>
            <person name="de Groot N.N."/>
        </authorList>
    </citation>
    <scope>NUCLEOTIDE SEQUENCE [LARGE SCALE GENOMIC DNA]</scope>
    <source>
        <strain evidence="2 3">MT12</strain>
    </source>
</reference>
<evidence type="ECO:0000313" key="2">
    <source>
        <dbReference type="EMBL" id="SEC46392.1"/>
    </source>
</evidence>
<gene>
    <name evidence="2" type="ORF">SAMN05444164_1902</name>
</gene>
<dbReference type="AlphaFoldDB" id="A0A1H4SQD9"/>
<dbReference type="Proteomes" id="UP000198992">
    <property type="component" value="Unassembled WGS sequence"/>
</dbReference>
<organism evidence="2 3">
    <name type="scientific">Bradyrhizobium erythrophlei</name>
    <dbReference type="NCBI Taxonomy" id="1437360"/>
    <lineage>
        <taxon>Bacteria</taxon>
        <taxon>Pseudomonadati</taxon>
        <taxon>Pseudomonadota</taxon>
        <taxon>Alphaproteobacteria</taxon>
        <taxon>Hyphomicrobiales</taxon>
        <taxon>Nitrobacteraceae</taxon>
        <taxon>Bradyrhizobium</taxon>
    </lineage>
</organism>
<accession>A0A1H4SQD9</accession>
<dbReference type="OrthoDB" id="8781168at2"/>
<dbReference type="Gene3D" id="1.20.120.1090">
    <property type="match status" value="1"/>
</dbReference>
<dbReference type="InterPro" id="IPR024266">
    <property type="entry name" value="DUF3806"/>
</dbReference>
<dbReference type="RefSeq" id="WP_092115269.1">
    <property type="nucleotide sequence ID" value="NZ_FNTH01000001.1"/>
</dbReference>